<organism evidence="1 2">
    <name type="scientific">Paraburkholderia phenazinium</name>
    <dbReference type="NCBI Taxonomy" id="60549"/>
    <lineage>
        <taxon>Bacteria</taxon>
        <taxon>Pseudomonadati</taxon>
        <taxon>Pseudomonadota</taxon>
        <taxon>Betaproteobacteria</taxon>
        <taxon>Burkholderiales</taxon>
        <taxon>Burkholderiaceae</taxon>
        <taxon>Paraburkholderia</taxon>
    </lineage>
</organism>
<dbReference type="Proteomes" id="UP000199706">
    <property type="component" value="Unassembled WGS sequence"/>
</dbReference>
<gene>
    <name evidence="1" type="ORF">SAMN05216466_1164</name>
</gene>
<evidence type="ECO:0000313" key="2">
    <source>
        <dbReference type="Proteomes" id="UP000199706"/>
    </source>
</evidence>
<sequence>MRMTVISSDAAGGTQVVAFMEMLAVAEGTSASPITRCDGYDVIVTGVDGRHRFDDFSTHPFANGRSSIVVNSRGLTSNASGRYQHMLRDWPHYRDLLRLPDFGPLSQDRWCIQLLKERRAIQPLLDGDLATAIARCANIWASLPGNGYGQPQHALDTLRASFILNGGNPC</sequence>
<reference evidence="1 2" key="1">
    <citation type="submission" date="2016-10" db="EMBL/GenBank/DDBJ databases">
        <authorList>
            <person name="de Groot N.N."/>
        </authorList>
    </citation>
    <scope>NUCLEOTIDE SEQUENCE [LARGE SCALE GENOMIC DNA]</scope>
    <source>
        <strain evidence="1 2">LMG 2247</strain>
    </source>
</reference>
<evidence type="ECO:0000313" key="1">
    <source>
        <dbReference type="EMBL" id="SDI01562.1"/>
    </source>
</evidence>
<dbReference type="InterPro" id="IPR023346">
    <property type="entry name" value="Lysozyme-like_dom_sf"/>
</dbReference>
<proteinExistence type="predicted"/>
<dbReference type="AlphaFoldDB" id="A0A1G8H4H9"/>
<dbReference type="CDD" id="cd00736">
    <property type="entry name" value="lambda_lys-like"/>
    <property type="match status" value="1"/>
</dbReference>
<dbReference type="SUPFAM" id="SSF53955">
    <property type="entry name" value="Lysozyme-like"/>
    <property type="match status" value="1"/>
</dbReference>
<dbReference type="Gene3D" id="1.10.530.10">
    <property type="match status" value="1"/>
</dbReference>
<name>A0A1G8H4H9_9BURK</name>
<protein>
    <submittedName>
        <fullName evidence="1">Muramidase (Phage lambda lysozyme)</fullName>
    </submittedName>
</protein>
<dbReference type="EMBL" id="FNCJ01000016">
    <property type="protein sequence ID" value="SDI01562.1"/>
    <property type="molecule type" value="Genomic_DNA"/>
</dbReference>
<accession>A0A1G8H4H9</accession>